<feature type="region of interest" description="Disordered" evidence="2">
    <location>
        <begin position="25"/>
        <end position="46"/>
    </location>
</feature>
<organism evidence="3 4">
    <name type="scientific">Reticulomyxa filosa</name>
    <dbReference type="NCBI Taxonomy" id="46433"/>
    <lineage>
        <taxon>Eukaryota</taxon>
        <taxon>Sar</taxon>
        <taxon>Rhizaria</taxon>
        <taxon>Retaria</taxon>
        <taxon>Foraminifera</taxon>
        <taxon>Monothalamids</taxon>
        <taxon>Reticulomyxidae</taxon>
        <taxon>Reticulomyxa</taxon>
    </lineage>
</organism>
<dbReference type="AlphaFoldDB" id="X6LC84"/>
<evidence type="ECO:0000313" key="3">
    <source>
        <dbReference type="EMBL" id="ETN98339.1"/>
    </source>
</evidence>
<proteinExistence type="predicted"/>
<protein>
    <submittedName>
        <fullName evidence="3">Tlr 5Rp protein</fullName>
    </submittedName>
</protein>
<feature type="compositionally biased region" description="Basic residues" evidence="2">
    <location>
        <begin position="25"/>
        <end position="40"/>
    </location>
</feature>
<evidence type="ECO:0000256" key="2">
    <source>
        <dbReference type="SAM" id="MobiDB-lite"/>
    </source>
</evidence>
<name>X6LC84_RETFI</name>
<feature type="coiled-coil region" evidence="1">
    <location>
        <begin position="79"/>
        <end position="126"/>
    </location>
</feature>
<evidence type="ECO:0000256" key="1">
    <source>
        <dbReference type="SAM" id="Coils"/>
    </source>
</evidence>
<reference evidence="3 4" key="1">
    <citation type="journal article" date="2013" name="Curr. Biol.">
        <title>The Genome of the Foraminiferan Reticulomyxa filosa.</title>
        <authorList>
            <person name="Glockner G."/>
            <person name="Hulsmann N."/>
            <person name="Schleicher M."/>
            <person name="Noegel A.A."/>
            <person name="Eichinger L."/>
            <person name="Gallinger C."/>
            <person name="Pawlowski J."/>
            <person name="Sierra R."/>
            <person name="Euteneuer U."/>
            <person name="Pillet L."/>
            <person name="Moustafa A."/>
            <person name="Platzer M."/>
            <person name="Groth M."/>
            <person name="Szafranski K."/>
            <person name="Schliwa M."/>
        </authorList>
    </citation>
    <scope>NUCLEOTIDE SEQUENCE [LARGE SCALE GENOMIC DNA]</scope>
</reference>
<dbReference type="EMBL" id="ASPP01046953">
    <property type="protein sequence ID" value="ETN98339.1"/>
    <property type="molecule type" value="Genomic_DNA"/>
</dbReference>
<accession>X6LC84</accession>
<evidence type="ECO:0000313" key="4">
    <source>
        <dbReference type="Proteomes" id="UP000023152"/>
    </source>
</evidence>
<dbReference type="Proteomes" id="UP000023152">
    <property type="component" value="Unassembled WGS sequence"/>
</dbReference>
<gene>
    <name evidence="3" type="ORF">RFI_39171</name>
</gene>
<keyword evidence="1" id="KW-0175">Coiled coil</keyword>
<comment type="caution">
    <text evidence="3">The sequence shown here is derived from an EMBL/GenBank/DDBJ whole genome shotgun (WGS) entry which is preliminary data.</text>
</comment>
<sequence length="129" mass="15677">MKDYYRSDSEMIKYIKQQMEKYMKKTTSKKIRIRRRKRKHELSFDESKNNEIHDDLDNASTEGNTIVSEIFNNDDTNMFQQSQDLLQQIQQSMQQIQQSIRKNQLMSELDKQHQMLMQQNEKIEILIKN</sequence>
<keyword evidence="4" id="KW-1185">Reference proteome</keyword>